<keyword evidence="3" id="KW-1185">Reference proteome</keyword>
<proteinExistence type="predicted"/>
<gene>
    <name evidence="2" type="ORF">H9628_00270</name>
</gene>
<evidence type="ECO:0000259" key="1">
    <source>
        <dbReference type="PROSITE" id="PS50164"/>
    </source>
</evidence>
<reference evidence="2 3" key="1">
    <citation type="submission" date="2020-08" db="EMBL/GenBank/DDBJ databases">
        <title>A Genomic Blueprint of the Chicken Gut Microbiome.</title>
        <authorList>
            <person name="Gilroy R."/>
            <person name="Ravi A."/>
            <person name="Getino M."/>
            <person name="Pursley I."/>
            <person name="Horton D.L."/>
            <person name="Alikhan N.-F."/>
            <person name="Baker D."/>
            <person name="Gharbi K."/>
            <person name="Hall N."/>
            <person name="Watson M."/>
            <person name="Adriaenssens E.M."/>
            <person name="Foster-Nyarko E."/>
            <person name="Jarju S."/>
            <person name="Secka A."/>
            <person name="Antonio M."/>
            <person name="Oren A."/>
            <person name="Chaudhuri R."/>
            <person name="La Ragione R.M."/>
            <person name="Hildebrand F."/>
            <person name="Pallen M.J."/>
        </authorList>
    </citation>
    <scope>NUCLEOTIDE SEQUENCE [LARGE SCALE GENOMIC DNA]</scope>
    <source>
        <strain evidence="2 3">Sa1CVA4</strain>
    </source>
</reference>
<dbReference type="RefSeq" id="WP_251832901.1">
    <property type="nucleotide sequence ID" value="NZ_JACSPS010000001.1"/>
</dbReference>
<organism evidence="2 3">
    <name type="scientific">Kaistella pullorum</name>
    <dbReference type="NCBI Taxonomy" id="2763074"/>
    <lineage>
        <taxon>Bacteria</taxon>
        <taxon>Pseudomonadati</taxon>
        <taxon>Bacteroidota</taxon>
        <taxon>Flavobacteriia</taxon>
        <taxon>Flavobacteriales</taxon>
        <taxon>Weeksellaceae</taxon>
        <taxon>Chryseobacterium group</taxon>
        <taxon>Kaistella</taxon>
    </lineage>
</organism>
<dbReference type="SUPFAM" id="SSF82771">
    <property type="entry name" value="GIY-YIG endonuclease"/>
    <property type="match status" value="1"/>
</dbReference>
<sequence>MDEFVVYILYSRKYGRTYVGFTRDLISRFHSHNEFSK</sequence>
<evidence type="ECO:0000313" key="3">
    <source>
        <dbReference type="Proteomes" id="UP000626242"/>
    </source>
</evidence>
<evidence type="ECO:0000313" key="2">
    <source>
        <dbReference type="EMBL" id="MBD8016900.1"/>
    </source>
</evidence>
<dbReference type="InterPro" id="IPR000305">
    <property type="entry name" value="GIY-YIG_endonuc"/>
</dbReference>
<accession>A0ABR8WIL1</accession>
<feature type="domain" description="GIY-YIG" evidence="1">
    <location>
        <begin position="2"/>
        <end position="37"/>
    </location>
</feature>
<protein>
    <submittedName>
        <fullName evidence="2">GIY-YIG nuclease family protein</fullName>
    </submittedName>
</protein>
<feature type="non-terminal residue" evidence="2">
    <location>
        <position position="37"/>
    </location>
</feature>
<dbReference type="PROSITE" id="PS50164">
    <property type="entry name" value="GIY_YIG"/>
    <property type="match status" value="1"/>
</dbReference>
<dbReference type="Proteomes" id="UP000626242">
    <property type="component" value="Unassembled WGS sequence"/>
</dbReference>
<name>A0ABR8WIL1_9FLAO</name>
<dbReference type="Pfam" id="PF01541">
    <property type="entry name" value="GIY-YIG"/>
    <property type="match status" value="1"/>
</dbReference>
<dbReference type="EMBL" id="JACSPS010000001">
    <property type="protein sequence ID" value="MBD8016900.1"/>
    <property type="molecule type" value="Genomic_DNA"/>
</dbReference>
<dbReference type="InterPro" id="IPR035901">
    <property type="entry name" value="GIY-YIG_endonuc_sf"/>
</dbReference>
<dbReference type="Gene3D" id="3.40.1440.10">
    <property type="entry name" value="GIY-YIG endonuclease"/>
    <property type="match status" value="1"/>
</dbReference>
<comment type="caution">
    <text evidence="2">The sequence shown here is derived from an EMBL/GenBank/DDBJ whole genome shotgun (WGS) entry which is preliminary data.</text>
</comment>